<proteinExistence type="predicted"/>
<dbReference type="PANTHER" id="PTHR11640">
    <property type="entry name" value="NEPHRIN"/>
    <property type="match status" value="1"/>
</dbReference>
<dbReference type="Pfam" id="PF08205">
    <property type="entry name" value="C2-set_2"/>
    <property type="match status" value="2"/>
</dbReference>
<dbReference type="Pfam" id="PF07679">
    <property type="entry name" value="I-set"/>
    <property type="match status" value="1"/>
</dbReference>
<dbReference type="SMART" id="SM00408">
    <property type="entry name" value="IGc2"/>
    <property type="match status" value="4"/>
</dbReference>
<feature type="domain" description="Ig-like" evidence="8">
    <location>
        <begin position="247"/>
        <end position="327"/>
    </location>
</feature>
<evidence type="ECO:0000256" key="5">
    <source>
        <dbReference type="ARBA" id="ARBA00023319"/>
    </source>
</evidence>
<dbReference type="SMART" id="SM00409">
    <property type="entry name" value="IG"/>
    <property type="match status" value="5"/>
</dbReference>
<dbReference type="Pfam" id="PF13927">
    <property type="entry name" value="Ig_3"/>
    <property type="match status" value="3"/>
</dbReference>
<keyword evidence="6" id="KW-1133">Transmembrane helix</keyword>
<evidence type="ECO:0000313" key="10">
    <source>
        <dbReference type="Proteomes" id="UP000507470"/>
    </source>
</evidence>
<keyword evidence="4" id="KW-0325">Glycoprotein</keyword>
<dbReference type="GO" id="GO:0005911">
    <property type="term" value="C:cell-cell junction"/>
    <property type="evidence" value="ECO:0007669"/>
    <property type="project" value="TreeGrafter"/>
</dbReference>
<dbReference type="InterPro" id="IPR013162">
    <property type="entry name" value="CD80_C2-set"/>
</dbReference>
<feature type="chain" id="PRO_5026737368" description="Ig-like domain-containing protein" evidence="7">
    <location>
        <begin position="24"/>
        <end position="706"/>
    </location>
</feature>
<sequence length="706" mass="76311">MKFVFLIGVFYLILIHVISKVRTQNGGQISLKVNPLDGNAVYGDVSYTIQCTITGTQATTWSWSRSSITSGTTTTLSSGRKYSIVMYPNATNLTINSIVEDDEHDYFCQATIAIGLQFQTRSRLIVNGGLLTVAISPANADVLQGQSILITCTVTGEPPTIAITWYFTHTGSEQQQTLSTLNTAKYSGGSTQNPSLTVLNFQSSDSGNYVCYASNVVGTSTSTYCALRFISNLNITASLTTHSAIVGDSKVTITCTINGAPPAIGWDWTKTPVDGGNAEIIAQGTNNAKRQIMTSATNPNLNIFSITKNDEGLYKCRAHNEKRQFMSEPVILEVLEASVRKAPGEPEISIPLDFQEGITLILSCSSAGGNPPPSVVWLRDDIVISSGTNTSTSGNVTTTTLTLTTTADDDLEVYECQTDNGFLQGPLVKTTYLVLNPSINPPGQPQIIGSHLYDLGDIVTLSCSSTGGNPLPTINWLRDDNVISTGITSSSVSGMITTALTFTAGLEDHLEVFECQADNGVLQKPLATATYIEVYFSPKLPILTGPTNLISGSSGKWTCSSMNGYPAPIISMRIQDLYYTNELSVVQSYDVIDRSYSVAGTLNLVPSSDKSRQTLCCDVSHLFNNKVPQSVCLQLTINDKEDQNIIIYAVIGLVAVLLFLILIIAVLCTCSNRNGNPQNRNSDRDVDNFPLIEPDLQAYKSVHWKW</sequence>
<comment type="subcellular location">
    <subcellularLocation>
        <location evidence="1">Membrane</location>
        <topology evidence="1">Single-pass type I membrane protein</topology>
    </subcellularLocation>
</comment>
<gene>
    <name evidence="9" type="ORF">MCOR_54104</name>
</gene>
<keyword evidence="5" id="KW-0393">Immunoglobulin domain</keyword>
<dbReference type="Proteomes" id="UP000507470">
    <property type="component" value="Unassembled WGS sequence"/>
</dbReference>
<dbReference type="InterPro" id="IPR036179">
    <property type="entry name" value="Ig-like_dom_sf"/>
</dbReference>
<dbReference type="SUPFAM" id="SSF48726">
    <property type="entry name" value="Immunoglobulin"/>
    <property type="match status" value="6"/>
</dbReference>
<reference evidence="9 10" key="1">
    <citation type="submission" date="2020-06" db="EMBL/GenBank/DDBJ databases">
        <authorList>
            <person name="Li R."/>
            <person name="Bekaert M."/>
        </authorList>
    </citation>
    <scope>NUCLEOTIDE SEQUENCE [LARGE SCALE GENOMIC DNA]</scope>
    <source>
        <strain evidence="10">wild</strain>
    </source>
</reference>
<protein>
    <recommendedName>
        <fullName evidence="8">Ig-like domain-containing protein</fullName>
    </recommendedName>
</protein>
<accession>A0A6J8EQN4</accession>
<dbReference type="GO" id="GO:0050839">
    <property type="term" value="F:cell adhesion molecule binding"/>
    <property type="evidence" value="ECO:0007669"/>
    <property type="project" value="TreeGrafter"/>
</dbReference>
<keyword evidence="10" id="KW-1185">Reference proteome</keyword>
<dbReference type="EMBL" id="CACVKT020009475">
    <property type="protein sequence ID" value="CAC5422032.1"/>
    <property type="molecule type" value="Genomic_DNA"/>
</dbReference>
<dbReference type="InterPro" id="IPR051275">
    <property type="entry name" value="Cell_adhesion_signaling"/>
</dbReference>
<dbReference type="GO" id="GO:0098609">
    <property type="term" value="P:cell-cell adhesion"/>
    <property type="evidence" value="ECO:0007669"/>
    <property type="project" value="TreeGrafter"/>
</dbReference>
<organism evidence="9 10">
    <name type="scientific">Mytilus coruscus</name>
    <name type="common">Sea mussel</name>
    <dbReference type="NCBI Taxonomy" id="42192"/>
    <lineage>
        <taxon>Eukaryota</taxon>
        <taxon>Metazoa</taxon>
        <taxon>Spiralia</taxon>
        <taxon>Lophotrochozoa</taxon>
        <taxon>Mollusca</taxon>
        <taxon>Bivalvia</taxon>
        <taxon>Autobranchia</taxon>
        <taxon>Pteriomorphia</taxon>
        <taxon>Mytilida</taxon>
        <taxon>Mytiloidea</taxon>
        <taxon>Mytilidae</taxon>
        <taxon>Mytilinae</taxon>
        <taxon>Mytilus</taxon>
    </lineage>
</organism>
<dbReference type="InterPro" id="IPR013783">
    <property type="entry name" value="Ig-like_fold"/>
</dbReference>
<keyword evidence="7" id="KW-0732">Signal</keyword>
<evidence type="ECO:0000256" key="6">
    <source>
        <dbReference type="SAM" id="Phobius"/>
    </source>
</evidence>
<evidence type="ECO:0000256" key="1">
    <source>
        <dbReference type="ARBA" id="ARBA00004479"/>
    </source>
</evidence>
<evidence type="ECO:0000256" key="2">
    <source>
        <dbReference type="ARBA" id="ARBA00023136"/>
    </source>
</evidence>
<dbReference type="OrthoDB" id="6100892at2759"/>
<evidence type="ECO:0000313" key="9">
    <source>
        <dbReference type="EMBL" id="CAC5422032.1"/>
    </source>
</evidence>
<dbReference type="InterPro" id="IPR003598">
    <property type="entry name" value="Ig_sub2"/>
</dbReference>
<dbReference type="Gene3D" id="2.60.40.10">
    <property type="entry name" value="Immunoglobulins"/>
    <property type="match status" value="6"/>
</dbReference>
<feature type="domain" description="Ig-like" evidence="8">
    <location>
        <begin position="131"/>
        <end position="222"/>
    </location>
</feature>
<feature type="domain" description="Ig-like" evidence="8">
    <location>
        <begin position="346"/>
        <end position="421"/>
    </location>
</feature>
<feature type="transmembrane region" description="Helical" evidence="6">
    <location>
        <begin position="645"/>
        <end position="670"/>
    </location>
</feature>
<dbReference type="GO" id="GO:0005886">
    <property type="term" value="C:plasma membrane"/>
    <property type="evidence" value="ECO:0007669"/>
    <property type="project" value="TreeGrafter"/>
</dbReference>
<dbReference type="InterPro" id="IPR003599">
    <property type="entry name" value="Ig_sub"/>
</dbReference>
<feature type="domain" description="Ig-like" evidence="8">
    <location>
        <begin position="37"/>
        <end position="126"/>
    </location>
</feature>
<evidence type="ECO:0000256" key="3">
    <source>
        <dbReference type="ARBA" id="ARBA00023157"/>
    </source>
</evidence>
<dbReference type="PANTHER" id="PTHR11640:SF164">
    <property type="entry name" value="MAM DOMAIN-CONTAINING GLYCOSYLPHOSPHATIDYLINOSITOL ANCHOR PROTEIN 1"/>
    <property type="match status" value="1"/>
</dbReference>
<dbReference type="PROSITE" id="PS50835">
    <property type="entry name" value="IG_LIKE"/>
    <property type="match status" value="5"/>
</dbReference>
<feature type="signal peptide" evidence="7">
    <location>
        <begin position="1"/>
        <end position="23"/>
    </location>
</feature>
<name>A0A6J8EQN4_MYTCO</name>
<dbReference type="AlphaFoldDB" id="A0A6J8EQN4"/>
<dbReference type="InterPro" id="IPR007110">
    <property type="entry name" value="Ig-like_dom"/>
</dbReference>
<dbReference type="CDD" id="cd00096">
    <property type="entry name" value="Ig"/>
    <property type="match status" value="1"/>
</dbReference>
<dbReference type="InterPro" id="IPR013098">
    <property type="entry name" value="Ig_I-set"/>
</dbReference>
<feature type="domain" description="Ig-like" evidence="8">
    <location>
        <begin position="445"/>
        <end position="527"/>
    </location>
</feature>
<evidence type="ECO:0000259" key="8">
    <source>
        <dbReference type="PROSITE" id="PS50835"/>
    </source>
</evidence>
<keyword evidence="6" id="KW-0812">Transmembrane</keyword>
<keyword evidence="3" id="KW-1015">Disulfide bond</keyword>
<keyword evidence="2 6" id="KW-0472">Membrane</keyword>
<evidence type="ECO:0000256" key="7">
    <source>
        <dbReference type="SAM" id="SignalP"/>
    </source>
</evidence>
<evidence type="ECO:0000256" key="4">
    <source>
        <dbReference type="ARBA" id="ARBA00023180"/>
    </source>
</evidence>